<dbReference type="Proteomes" id="UP000766246">
    <property type="component" value="Unassembled WGS sequence"/>
</dbReference>
<evidence type="ECO:0008006" key="5">
    <source>
        <dbReference type="Google" id="ProtNLM"/>
    </source>
</evidence>
<organism evidence="3 4">
    <name type="scientific">Pseudobutyrivibrio ruminis</name>
    <dbReference type="NCBI Taxonomy" id="46206"/>
    <lineage>
        <taxon>Bacteria</taxon>
        <taxon>Bacillati</taxon>
        <taxon>Bacillota</taxon>
        <taxon>Clostridia</taxon>
        <taxon>Lachnospirales</taxon>
        <taxon>Lachnospiraceae</taxon>
        <taxon>Pseudobutyrivibrio</taxon>
    </lineage>
</organism>
<gene>
    <name evidence="3" type="ORF">E7272_05000</name>
</gene>
<evidence type="ECO:0000256" key="2">
    <source>
        <dbReference type="SAM" id="MobiDB-lite"/>
    </source>
</evidence>
<proteinExistence type="predicted"/>
<feature type="coiled-coil region" evidence="1">
    <location>
        <begin position="37"/>
        <end position="107"/>
    </location>
</feature>
<accession>A0A927YL25</accession>
<dbReference type="EMBL" id="SVER01000010">
    <property type="protein sequence ID" value="MBE5919185.1"/>
    <property type="molecule type" value="Genomic_DNA"/>
</dbReference>
<evidence type="ECO:0000313" key="3">
    <source>
        <dbReference type="EMBL" id="MBE5919185.1"/>
    </source>
</evidence>
<feature type="compositionally biased region" description="Acidic residues" evidence="2">
    <location>
        <begin position="247"/>
        <end position="258"/>
    </location>
</feature>
<reference evidence="3" key="1">
    <citation type="submission" date="2019-04" db="EMBL/GenBank/DDBJ databases">
        <title>Evolution of Biomass-Degrading Anaerobic Consortia Revealed by Metagenomics.</title>
        <authorList>
            <person name="Peng X."/>
        </authorList>
    </citation>
    <scope>NUCLEOTIDE SEQUENCE</scope>
    <source>
        <strain evidence="3">SIG311</strain>
    </source>
</reference>
<feature type="region of interest" description="Disordered" evidence="2">
    <location>
        <begin position="229"/>
        <end position="258"/>
    </location>
</feature>
<sequence>MSEKDFSNALANIKIPILILDQKWHRLFALGGKPEPVKELESKENDLIKHEAELKQELKDLKKVKENLMASVMSNMEGTSDLVSKKLDDDKRLLEECKERIASNEDELLDIPNQIDEVNHELMLATMDYCYDKLRTNSNEAEEITEWIKDIRVKLKKNVIRKHNREINNKEIYSYMHDVFGMEVLNLFDMQNGQFYIGSIDDKEAPAKEKADDKDKDLSNVELEDIDLDAVAKETKADEEASKEIVEESAEESASEES</sequence>
<dbReference type="AlphaFoldDB" id="A0A927YL25"/>
<evidence type="ECO:0000313" key="4">
    <source>
        <dbReference type="Proteomes" id="UP000766246"/>
    </source>
</evidence>
<protein>
    <recommendedName>
        <fullName evidence="5">DUF1351 domain-containing protein</fullName>
    </recommendedName>
</protein>
<evidence type="ECO:0000256" key="1">
    <source>
        <dbReference type="SAM" id="Coils"/>
    </source>
</evidence>
<name>A0A927YL25_9FIRM</name>
<keyword evidence="1" id="KW-0175">Coiled coil</keyword>
<comment type="caution">
    <text evidence="3">The sequence shown here is derived from an EMBL/GenBank/DDBJ whole genome shotgun (WGS) entry which is preliminary data.</text>
</comment>
<feature type="compositionally biased region" description="Basic and acidic residues" evidence="2">
    <location>
        <begin position="230"/>
        <end position="246"/>
    </location>
</feature>